<evidence type="ECO:0000256" key="6">
    <source>
        <dbReference type="RuleBase" id="RU364082"/>
    </source>
</evidence>
<dbReference type="AlphaFoldDB" id="A0A4Y9SFZ6"/>
<comment type="catalytic activity">
    <reaction evidence="5 6">
        <text>dTDP-beta-L-rhamnose + NADP(+) = dTDP-4-dehydro-beta-L-rhamnose + NADPH + H(+)</text>
        <dbReference type="Rhea" id="RHEA:21796"/>
        <dbReference type="ChEBI" id="CHEBI:15378"/>
        <dbReference type="ChEBI" id="CHEBI:57510"/>
        <dbReference type="ChEBI" id="CHEBI:57783"/>
        <dbReference type="ChEBI" id="CHEBI:58349"/>
        <dbReference type="ChEBI" id="CHEBI:62830"/>
        <dbReference type="EC" id="1.1.1.133"/>
    </reaction>
</comment>
<dbReference type="InterPro" id="IPR017853">
    <property type="entry name" value="GH"/>
</dbReference>
<evidence type="ECO:0000313" key="9">
    <source>
        <dbReference type="Proteomes" id="UP000297729"/>
    </source>
</evidence>
<dbReference type="SUPFAM" id="SSF51445">
    <property type="entry name" value="(Trans)glycosidases"/>
    <property type="match status" value="1"/>
</dbReference>
<dbReference type="InterPro" id="IPR036291">
    <property type="entry name" value="NAD(P)-bd_dom_sf"/>
</dbReference>
<dbReference type="EMBL" id="SPVG01000118">
    <property type="protein sequence ID" value="TFW22754.1"/>
    <property type="molecule type" value="Genomic_DNA"/>
</dbReference>
<comment type="pathway">
    <text evidence="1 6">Carbohydrate biosynthesis; dTDP-L-rhamnose biosynthesis.</text>
</comment>
<dbReference type="InterPro" id="IPR005913">
    <property type="entry name" value="dTDP_dehydrorham_reduct"/>
</dbReference>
<comment type="similarity">
    <text evidence="2 6">Belongs to the dTDP-4-dehydrorhamnose reductase family.</text>
</comment>
<evidence type="ECO:0000256" key="2">
    <source>
        <dbReference type="ARBA" id="ARBA00010944"/>
    </source>
</evidence>
<keyword evidence="6" id="KW-0560">Oxidoreductase</keyword>
<sequence>MTLHTEAAALALWGGLEATVNRVRDRYFSQMEQNGHADRISDLDRFAALGIQALRYPVLWELVAPDGLAQADWSWPDERLAALRALGITPIAGLVHHGSGPRDTSLVDPGFPEKLAAYAGAVAARYPWLTDYTPVNEPCTTARFACLYGLWYPHEQSDRGFVRALLNQCKGVALSMQAIRAVNPQAKLVQTDDLGQTWGTAEMAAQVRFNNQRRWLPWDLLCGRVDRNHALWDYLTASGASVEELLWFRDHPCPPDIIGINYYVTSDRWLDHRPHLYPDQAAGAGGYIDLVAARALPQPAPGVAPLLQQAWQRYGLPLAVTEAHIDARREDQLRWLHEIWQAAQQARQDGADVRAVTVWSLLGSFDWNKLVTERHGYYENGAYDLRCPEPRPTALATLMRELATARPPSNPVLQGLGWWRRPQRLLYATGAATAAPDHTQAQPVLIAGAGGTLGSAFARLCAERHLACRLLRRQDMDIADPASVEAAIQRYRPWAIINASGYVQPQRAEYDGSRCRRDNALGPAILAAACSRHAIRLLSFSNDLVFDGSKRSPYVESDPVAPLNAYGRSKAEAERRVLAVLPQALMVRSSAFFGPWDRHNFISRALAALAAGQPFRAATDLVVSPTHVPDLAHACLDLLIDGESGIWHLSNGGALSWAELARQAAGLAGIPTASLEPRPAVECGLTTAHPHFSALDSERGRLLPSLQDALTRYIMHSGLGVSKQDCYNCAPWPGSSVGRAED</sequence>
<evidence type="ECO:0000256" key="1">
    <source>
        <dbReference type="ARBA" id="ARBA00004781"/>
    </source>
</evidence>
<comment type="function">
    <text evidence="6">Catalyzes the reduction of dTDP-6-deoxy-L-lyxo-4-hexulose to yield dTDP-L-rhamnose.</text>
</comment>
<evidence type="ECO:0000256" key="3">
    <source>
        <dbReference type="ARBA" id="ARBA00012929"/>
    </source>
</evidence>
<evidence type="ECO:0000256" key="4">
    <source>
        <dbReference type="ARBA" id="ARBA00017099"/>
    </source>
</evidence>
<dbReference type="PANTHER" id="PTHR10491">
    <property type="entry name" value="DTDP-4-DEHYDRORHAMNOSE REDUCTASE"/>
    <property type="match status" value="1"/>
</dbReference>
<organism evidence="8 9">
    <name type="scientific">Duganella callida</name>
    <dbReference type="NCBI Taxonomy" id="2561932"/>
    <lineage>
        <taxon>Bacteria</taxon>
        <taxon>Pseudomonadati</taxon>
        <taxon>Pseudomonadota</taxon>
        <taxon>Betaproteobacteria</taxon>
        <taxon>Burkholderiales</taxon>
        <taxon>Oxalobacteraceae</taxon>
        <taxon>Telluria group</taxon>
        <taxon>Duganella</taxon>
    </lineage>
</organism>
<dbReference type="Gene3D" id="3.40.50.720">
    <property type="entry name" value="NAD(P)-binding Rossmann-like Domain"/>
    <property type="match status" value="1"/>
</dbReference>
<dbReference type="InterPro" id="IPR029903">
    <property type="entry name" value="RmlD-like-bd"/>
</dbReference>
<dbReference type="OrthoDB" id="9803892at2"/>
<keyword evidence="9" id="KW-1185">Reference proteome</keyword>
<reference evidence="8 9" key="1">
    <citation type="submission" date="2019-03" db="EMBL/GenBank/DDBJ databases">
        <title>Draft Genome Sequence of Duganella callidus sp. nov., a Novel Duganella Species Isolated from Cultivated Soil.</title>
        <authorList>
            <person name="Raths R."/>
            <person name="Peta V."/>
            <person name="Bucking H."/>
        </authorList>
    </citation>
    <scope>NUCLEOTIDE SEQUENCE [LARGE SCALE GENOMIC DNA]</scope>
    <source>
        <strain evidence="8 9">DN04</strain>
    </source>
</reference>
<dbReference type="Pfam" id="PF04321">
    <property type="entry name" value="RmlD_sub_bind"/>
    <property type="match status" value="1"/>
</dbReference>
<dbReference type="RefSeq" id="WP_135201773.1">
    <property type="nucleotide sequence ID" value="NZ_SPVG01000118.1"/>
</dbReference>
<dbReference type="PANTHER" id="PTHR10491:SF4">
    <property type="entry name" value="METHIONINE ADENOSYLTRANSFERASE 2 SUBUNIT BETA"/>
    <property type="match status" value="1"/>
</dbReference>
<dbReference type="Gene3D" id="3.90.25.10">
    <property type="entry name" value="UDP-galactose 4-epimerase, domain 1"/>
    <property type="match status" value="1"/>
</dbReference>
<evidence type="ECO:0000256" key="5">
    <source>
        <dbReference type="ARBA" id="ARBA00048200"/>
    </source>
</evidence>
<dbReference type="Gene3D" id="3.20.20.80">
    <property type="entry name" value="Glycosidases"/>
    <property type="match status" value="1"/>
</dbReference>
<feature type="domain" description="RmlD-like substrate binding" evidence="7">
    <location>
        <begin position="444"/>
        <end position="699"/>
    </location>
</feature>
<dbReference type="Proteomes" id="UP000297729">
    <property type="component" value="Unassembled WGS sequence"/>
</dbReference>
<name>A0A4Y9SFZ6_9BURK</name>
<comment type="caution">
    <text evidence="8">The sequence shown here is derived from an EMBL/GenBank/DDBJ whole genome shotgun (WGS) entry which is preliminary data.</text>
</comment>
<dbReference type="GO" id="GO:0004553">
    <property type="term" value="F:hydrolase activity, hydrolyzing O-glycosyl compounds"/>
    <property type="evidence" value="ECO:0007669"/>
    <property type="project" value="InterPro"/>
</dbReference>
<dbReference type="SUPFAM" id="SSF51735">
    <property type="entry name" value="NAD(P)-binding Rossmann-fold domains"/>
    <property type="match status" value="1"/>
</dbReference>
<dbReference type="GO" id="GO:0008831">
    <property type="term" value="F:dTDP-4-dehydrorhamnose reductase activity"/>
    <property type="evidence" value="ECO:0007669"/>
    <property type="project" value="UniProtKB-EC"/>
</dbReference>
<keyword evidence="6" id="KW-0521">NADP</keyword>
<proteinExistence type="inferred from homology"/>
<dbReference type="GO" id="GO:0019305">
    <property type="term" value="P:dTDP-rhamnose biosynthetic process"/>
    <property type="evidence" value="ECO:0007669"/>
    <property type="project" value="UniProtKB-UniPathway"/>
</dbReference>
<gene>
    <name evidence="8" type="ORF">E4L98_11880</name>
</gene>
<evidence type="ECO:0000259" key="7">
    <source>
        <dbReference type="Pfam" id="PF04321"/>
    </source>
</evidence>
<accession>A0A4Y9SFZ6</accession>
<protein>
    <recommendedName>
        <fullName evidence="4 6">dTDP-4-dehydrorhamnose reductase</fullName>
        <ecNumber evidence="3 6">1.1.1.133</ecNumber>
    </recommendedName>
</protein>
<dbReference type="EC" id="1.1.1.133" evidence="3 6"/>
<dbReference type="CDD" id="cd05254">
    <property type="entry name" value="dTDP_HR_like_SDR_e"/>
    <property type="match status" value="1"/>
</dbReference>
<comment type="cofactor">
    <cofactor evidence="6">
        <name>Mg(2+)</name>
        <dbReference type="ChEBI" id="CHEBI:18420"/>
    </cofactor>
    <text evidence="6">Binds 1 Mg(2+) ion per monomer.</text>
</comment>
<dbReference type="GO" id="GO:0005975">
    <property type="term" value="P:carbohydrate metabolic process"/>
    <property type="evidence" value="ECO:0007669"/>
    <property type="project" value="InterPro"/>
</dbReference>
<evidence type="ECO:0000313" key="8">
    <source>
        <dbReference type="EMBL" id="TFW22754.1"/>
    </source>
</evidence>
<dbReference type="UniPathway" id="UPA00124"/>